<dbReference type="InterPro" id="IPR000719">
    <property type="entry name" value="Prot_kinase_dom"/>
</dbReference>
<dbReference type="InterPro" id="IPR011009">
    <property type="entry name" value="Kinase-like_dom_sf"/>
</dbReference>
<dbReference type="STRING" id="5601.A0A0D2E518"/>
<keyword evidence="4" id="KW-1185">Reference proteome</keyword>
<dbReference type="Gene3D" id="1.10.510.10">
    <property type="entry name" value="Transferase(Phosphotransferase) domain 1"/>
    <property type="match status" value="1"/>
</dbReference>
<evidence type="ECO:0000313" key="4">
    <source>
        <dbReference type="Proteomes" id="UP000054266"/>
    </source>
</evidence>
<dbReference type="Proteomes" id="UP000054266">
    <property type="component" value="Unassembled WGS sequence"/>
</dbReference>
<gene>
    <name evidence="3" type="ORF">PV04_05304</name>
</gene>
<name>A0A0D2E518_9EURO</name>
<evidence type="ECO:0000259" key="2">
    <source>
        <dbReference type="PROSITE" id="PS50011"/>
    </source>
</evidence>
<dbReference type="GO" id="GO:0005524">
    <property type="term" value="F:ATP binding"/>
    <property type="evidence" value="ECO:0007669"/>
    <property type="project" value="InterPro"/>
</dbReference>
<dbReference type="AlphaFoldDB" id="A0A0D2E518"/>
<protein>
    <recommendedName>
        <fullName evidence="2">Protein kinase domain-containing protein</fullName>
    </recommendedName>
</protein>
<dbReference type="SUPFAM" id="SSF56112">
    <property type="entry name" value="Protein kinase-like (PK-like)"/>
    <property type="match status" value="1"/>
</dbReference>
<evidence type="ECO:0000256" key="1">
    <source>
        <dbReference type="SAM" id="MobiDB-lite"/>
    </source>
</evidence>
<feature type="compositionally biased region" description="Low complexity" evidence="1">
    <location>
        <begin position="551"/>
        <end position="564"/>
    </location>
</feature>
<accession>A0A0D2E518</accession>
<proteinExistence type="predicted"/>
<reference evidence="3 4" key="1">
    <citation type="submission" date="2015-01" db="EMBL/GenBank/DDBJ databases">
        <title>The Genome Sequence of Capronia semiimmersa CBS27337.</title>
        <authorList>
            <consortium name="The Broad Institute Genomics Platform"/>
            <person name="Cuomo C."/>
            <person name="de Hoog S."/>
            <person name="Gorbushina A."/>
            <person name="Stielow B."/>
            <person name="Teixiera M."/>
            <person name="Abouelleil A."/>
            <person name="Chapman S.B."/>
            <person name="Priest M."/>
            <person name="Young S.K."/>
            <person name="Wortman J."/>
            <person name="Nusbaum C."/>
            <person name="Birren B."/>
        </authorList>
    </citation>
    <scope>NUCLEOTIDE SEQUENCE [LARGE SCALE GENOMIC DNA]</scope>
    <source>
        <strain evidence="3 4">CBS 27337</strain>
    </source>
</reference>
<feature type="region of interest" description="Disordered" evidence="1">
    <location>
        <begin position="530"/>
        <end position="607"/>
    </location>
</feature>
<evidence type="ECO:0000313" key="3">
    <source>
        <dbReference type="EMBL" id="KIW69427.1"/>
    </source>
</evidence>
<dbReference type="PANTHER" id="PTHR24359">
    <property type="entry name" value="SERINE/THREONINE-PROTEIN KINASE SBK1"/>
    <property type="match status" value="1"/>
</dbReference>
<organism evidence="3 4">
    <name type="scientific">Phialophora macrospora</name>
    <dbReference type="NCBI Taxonomy" id="1851006"/>
    <lineage>
        <taxon>Eukaryota</taxon>
        <taxon>Fungi</taxon>
        <taxon>Dikarya</taxon>
        <taxon>Ascomycota</taxon>
        <taxon>Pezizomycotina</taxon>
        <taxon>Eurotiomycetes</taxon>
        <taxon>Chaetothyriomycetidae</taxon>
        <taxon>Chaetothyriales</taxon>
        <taxon>Herpotrichiellaceae</taxon>
        <taxon>Phialophora</taxon>
    </lineage>
</organism>
<sequence>MNYGTCQVKGSSGLEYDSRVSIVKDHEDLSESAIRDFHLRVYWDYGRAQIKPLTEQQLANNISATSYAGMIKKEMEKKLVRNFLTRRYIARRDLDVFLSPPVIEQPVKEDKTLHLEPEAQARFITRIQSRSPKLFAICVYRHSTMAFLKHLLYAPHNCQDLPEFRPRIGMECEAPRYGCTSPEIKLFVECLPVLFAEKITRNYQHRELDSGHVLPLHHTGDYDDTKDDHAHLPLGNGSFGNVFCRLTAGILREPLVPAAGYESPDRQFAVKKFESTDETAFHQERNEVHHILYDRARCNLRTYTTEVRPSDLDRPHVLWFLRQLDGLARAIGHVHHFKRPTLSDPTPPDEKYGRHNDIKRENILVFKRALNQNPVFKITDFGLGVFADAQGGNKSQKTRNVAGSQIYWAPDYARKGFETLRQNYTGHNPRAKEDRFWYATGRGSNKQYHLKAAVRDLICELRMRHCAKLRAFGHVIDAIEKLLCCDPEKRMAADRLMALMASVLTQAVTDLRKTFDFYLLQHRKKVGESDSSAASVTLETERIDPDIGGRSPVSRSPSRANSVNGNAFSHIGAGSGHLRDEDSPGEAGELGKDLEDLSASARPDDEP</sequence>
<dbReference type="SMART" id="SM00220">
    <property type="entry name" value="S_TKc"/>
    <property type="match status" value="1"/>
</dbReference>
<dbReference type="PANTHER" id="PTHR24359:SF1">
    <property type="entry name" value="INHIBITOR OF NUCLEAR FACTOR KAPPA-B KINASE EPSILON SUBUNIT HOMOLOG 1-RELATED"/>
    <property type="match status" value="1"/>
</dbReference>
<dbReference type="HOGENOM" id="CLU_011173_0_0_1"/>
<dbReference type="GO" id="GO:0004674">
    <property type="term" value="F:protein serine/threonine kinase activity"/>
    <property type="evidence" value="ECO:0007669"/>
    <property type="project" value="TreeGrafter"/>
</dbReference>
<dbReference type="PROSITE" id="PS50011">
    <property type="entry name" value="PROTEIN_KINASE_DOM"/>
    <property type="match status" value="1"/>
</dbReference>
<feature type="domain" description="Protein kinase" evidence="2">
    <location>
        <begin position="228"/>
        <end position="504"/>
    </location>
</feature>
<dbReference type="EMBL" id="KN846958">
    <property type="protein sequence ID" value="KIW69427.1"/>
    <property type="molecule type" value="Genomic_DNA"/>
</dbReference>